<dbReference type="AlphaFoldDB" id="A0AAV8WNZ0"/>
<accession>A0AAV8WNZ0</accession>
<dbReference type="PANTHER" id="PTHR13622">
    <property type="entry name" value="THIAMIN PYROPHOSPHOKINASE"/>
    <property type="match status" value="1"/>
</dbReference>
<dbReference type="GO" id="GO:0004788">
    <property type="term" value="F:thiamine diphosphokinase activity"/>
    <property type="evidence" value="ECO:0007669"/>
    <property type="project" value="InterPro"/>
</dbReference>
<organism evidence="7 8">
    <name type="scientific">Rhamnusium bicolor</name>
    <dbReference type="NCBI Taxonomy" id="1586634"/>
    <lineage>
        <taxon>Eukaryota</taxon>
        <taxon>Metazoa</taxon>
        <taxon>Ecdysozoa</taxon>
        <taxon>Arthropoda</taxon>
        <taxon>Hexapoda</taxon>
        <taxon>Insecta</taxon>
        <taxon>Pterygota</taxon>
        <taxon>Neoptera</taxon>
        <taxon>Endopterygota</taxon>
        <taxon>Coleoptera</taxon>
        <taxon>Polyphaga</taxon>
        <taxon>Cucujiformia</taxon>
        <taxon>Chrysomeloidea</taxon>
        <taxon>Cerambycidae</taxon>
        <taxon>Lepturinae</taxon>
        <taxon>Rhagiini</taxon>
        <taxon>Rhamnusium</taxon>
    </lineage>
</organism>
<dbReference type="GO" id="GO:0016301">
    <property type="term" value="F:kinase activity"/>
    <property type="evidence" value="ECO:0007669"/>
    <property type="project" value="UniProtKB-KW"/>
</dbReference>
<dbReference type="GO" id="GO:0030975">
    <property type="term" value="F:thiamine binding"/>
    <property type="evidence" value="ECO:0007669"/>
    <property type="project" value="InterPro"/>
</dbReference>
<evidence type="ECO:0008006" key="9">
    <source>
        <dbReference type="Google" id="ProtNLM"/>
    </source>
</evidence>
<proteinExistence type="predicted"/>
<dbReference type="InterPro" id="IPR036371">
    <property type="entry name" value="TPK_B1-bd_sf"/>
</dbReference>
<keyword evidence="8" id="KW-1185">Reference proteome</keyword>
<evidence type="ECO:0000256" key="4">
    <source>
        <dbReference type="ARBA" id="ARBA00022840"/>
    </source>
</evidence>
<keyword evidence="1" id="KW-0808">Transferase</keyword>
<dbReference type="CDD" id="cd07995">
    <property type="entry name" value="TPK"/>
    <property type="match status" value="1"/>
</dbReference>
<dbReference type="EMBL" id="JANEYF010005390">
    <property type="protein sequence ID" value="KAJ8928337.1"/>
    <property type="molecule type" value="Genomic_DNA"/>
</dbReference>
<dbReference type="InterPro" id="IPR007373">
    <property type="entry name" value="Thiamin_PyroPKinase_B1-bd"/>
</dbReference>
<evidence type="ECO:0000256" key="3">
    <source>
        <dbReference type="ARBA" id="ARBA00022777"/>
    </source>
</evidence>
<dbReference type="InterPro" id="IPR006282">
    <property type="entry name" value="Thi_PPkinase"/>
</dbReference>
<dbReference type="Gene3D" id="2.60.120.320">
    <property type="entry name" value="Thiamin pyrophosphokinase, thiamin-binding domain"/>
    <property type="match status" value="1"/>
</dbReference>
<dbReference type="InterPro" id="IPR036759">
    <property type="entry name" value="TPK_catalytic_sf"/>
</dbReference>
<dbReference type="GO" id="GO:0009229">
    <property type="term" value="P:thiamine diphosphate biosynthetic process"/>
    <property type="evidence" value="ECO:0007669"/>
    <property type="project" value="InterPro"/>
</dbReference>
<dbReference type="SUPFAM" id="SSF63862">
    <property type="entry name" value="Thiamin pyrophosphokinase, substrate-binding domain"/>
    <property type="match status" value="1"/>
</dbReference>
<evidence type="ECO:0000256" key="2">
    <source>
        <dbReference type="ARBA" id="ARBA00022741"/>
    </source>
</evidence>
<gene>
    <name evidence="7" type="ORF">NQ314_019113</name>
</gene>
<evidence type="ECO:0000313" key="8">
    <source>
        <dbReference type="Proteomes" id="UP001162156"/>
    </source>
</evidence>
<reference evidence="7" key="1">
    <citation type="journal article" date="2023" name="Insect Mol. Biol.">
        <title>Genome sequencing provides insights into the evolution of gene families encoding plant cell wall-degrading enzymes in longhorned beetles.</title>
        <authorList>
            <person name="Shin N.R."/>
            <person name="Okamura Y."/>
            <person name="Kirsch R."/>
            <person name="Pauchet Y."/>
        </authorList>
    </citation>
    <scope>NUCLEOTIDE SEQUENCE</scope>
    <source>
        <strain evidence="7">RBIC_L_NR</strain>
    </source>
</reference>
<keyword evidence="3" id="KW-0418">Kinase</keyword>
<dbReference type="InterPro" id="IPR007371">
    <property type="entry name" value="TPK_catalytic"/>
</dbReference>
<dbReference type="GO" id="GO:0006772">
    <property type="term" value="P:thiamine metabolic process"/>
    <property type="evidence" value="ECO:0007669"/>
    <property type="project" value="InterPro"/>
</dbReference>
<dbReference type="GO" id="GO:0005524">
    <property type="term" value="F:ATP binding"/>
    <property type="evidence" value="ECO:0007669"/>
    <property type="project" value="UniProtKB-KW"/>
</dbReference>
<dbReference type="Proteomes" id="UP001162156">
    <property type="component" value="Unassembled WGS sequence"/>
</dbReference>
<dbReference type="NCBIfam" id="TIGR01378">
    <property type="entry name" value="thi_PPkinase"/>
    <property type="match status" value="1"/>
</dbReference>
<evidence type="ECO:0000259" key="5">
    <source>
        <dbReference type="Pfam" id="PF04263"/>
    </source>
</evidence>
<protein>
    <recommendedName>
        <fullName evidence="9">Thiamine diphosphokinase</fullName>
    </recommendedName>
</protein>
<evidence type="ECO:0000256" key="1">
    <source>
        <dbReference type="ARBA" id="ARBA00022679"/>
    </source>
</evidence>
<keyword evidence="2" id="KW-0547">Nucleotide-binding</keyword>
<dbReference type="Pfam" id="PF04263">
    <property type="entry name" value="TPK_catalytic"/>
    <property type="match status" value="1"/>
</dbReference>
<evidence type="ECO:0000313" key="7">
    <source>
        <dbReference type="EMBL" id="KAJ8928337.1"/>
    </source>
</evidence>
<comment type="caution">
    <text evidence="7">The sequence shown here is derived from an EMBL/GenBank/DDBJ whole genome shotgun (WGS) entry which is preliminary data.</text>
</comment>
<evidence type="ECO:0000259" key="6">
    <source>
        <dbReference type="Pfam" id="PF04265"/>
    </source>
</evidence>
<name>A0AAV8WNZ0_9CUCU</name>
<sequence length="246" mass="28121">MSYDCIIGCDLLNLPTVILIKRGQNINIQLTESTQTVNTTSEVEMNNIQKVENWTPCEDLIVQYKNSNYAVVILNTPISFSFNQQFVLNLWNQGDMDSLPKDVLNYFHKGSTKVIITPDQDETDYTKALKELNIYCSTQNLDIDIIYVLVDTCGRFDQIMANVNTLFKSKHIFESVKIFQIASSSLTWLLSRGYHSISIPVNLRKNQEWCSLLPIGAPCIVTSTGLKWNLGKQEIFNYFTFLHIIS</sequence>
<dbReference type="Gene3D" id="3.40.50.10240">
    <property type="entry name" value="Thiamin pyrophosphokinase, catalytic domain"/>
    <property type="match status" value="1"/>
</dbReference>
<keyword evidence="4" id="KW-0067">ATP-binding</keyword>
<feature type="domain" description="Thiamin pyrophosphokinase catalytic" evidence="5">
    <location>
        <begin position="93"/>
        <end position="171"/>
    </location>
</feature>
<dbReference type="Pfam" id="PF04265">
    <property type="entry name" value="TPK_B1_binding"/>
    <property type="match status" value="1"/>
</dbReference>
<feature type="domain" description="Thiamin pyrophosphokinase thiamin-binding" evidence="6">
    <location>
        <begin position="199"/>
        <end position="235"/>
    </location>
</feature>
<dbReference type="SUPFAM" id="SSF63999">
    <property type="entry name" value="Thiamin pyrophosphokinase, catalytic domain"/>
    <property type="match status" value="1"/>
</dbReference>
<dbReference type="PANTHER" id="PTHR13622:SF8">
    <property type="entry name" value="THIAMIN PYROPHOSPHOKINASE 1"/>
    <property type="match status" value="1"/>
</dbReference>